<sequence length="137" mass="14746">MIKGGGSIGGRGIPLKEQRAKNKQSLLKTSGLIQSVYETRFITYLTRFLLVYDPAARAWWKKNRARVAQLSSSSVDGGTNTTTSIPDEYFNAGEQFAEFAESVEIGLADYFLGPYGSYASVAAAKAGLGAVAPNLEQ</sequence>
<protein>
    <submittedName>
        <fullName evidence="1">Uncharacterized protein</fullName>
    </submittedName>
</protein>
<dbReference type="Proteomes" id="UP001224775">
    <property type="component" value="Unassembled WGS sequence"/>
</dbReference>
<dbReference type="AlphaFoldDB" id="A0AAD8XWE5"/>
<comment type="caution">
    <text evidence="1">The sequence shown here is derived from an EMBL/GenBank/DDBJ whole genome shotgun (WGS) entry which is preliminary data.</text>
</comment>
<name>A0AAD8XWE5_9STRA</name>
<dbReference type="EMBL" id="JATAAI010000038">
    <property type="protein sequence ID" value="KAK1734566.1"/>
    <property type="molecule type" value="Genomic_DNA"/>
</dbReference>
<accession>A0AAD8XWE5</accession>
<evidence type="ECO:0000313" key="2">
    <source>
        <dbReference type="Proteomes" id="UP001224775"/>
    </source>
</evidence>
<evidence type="ECO:0000313" key="1">
    <source>
        <dbReference type="EMBL" id="KAK1734566.1"/>
    </source>
</evidence>
<keyword evidence="2" id="KW-1185">Reference proteome</keyword>
<gene>
    <name evidence="1" type="ORF">QTG54_014814</name>
</gene>
<organism evidence="1 2">
    <name type="scientific">Skeletonema marinoi</name>
    <dbReference type="NCBI Taxonomy" id="267567"/>
    <lineage>
        <taxon>Eukaryota</taxon>
        <taxon>Sar</taxon>
        <taxon>Stramenopiles</taxon>
        <taxon>Ochrophyta</taxon>
        <taxon>Bacillariophyta</taxon>
        <taxon>Coscinodiscophyceae</taxon>
        <taxon>Thalassiosirophycidae</taxon>
        <taxon>Thalassiosirales</taxon>
        <taxon>Skeletonemataceae</taxon>
        <taxon>Skeletonema</taxon>
        <taxon>Skeletonema marinoi-dohrnii complex</taxon>
    </lineage>
</organism>
<proteinExistence type="predicted"/>
<reference evidence="1" key="1">
    <citation type="submission" date="2023-06" db="EMBL/GenBank/DDBJ databases">
        <title>Survivors Of The Sea: Transcriptome response of Skeletonema marinoi to long-term dormancy.</title>
        <authorList>
            <person name="Pinder M.I.M."/>
            <person name="Kourtchenko O."/>
            <person name="Robertson E.K."/>
            <person name="Larsson T."/>
            <person name="Maumus F."/>
            <person name="Osuna-Cruz C.M."/>
            <person name="Vancaester E."/>
            <person name="Stenow R."/>
            <person name="Vandepoele K."/>
            <person name="Ploug H."/>
            <person name="Bruchert V."/>
            <person name="Godhe A."/>
            <person name="Topel M."/>
        </authorList>
    </citation>
    <scope>NUCLEOTIDE SEQUENCE</scope>
    <source>
        <strain evidence="1">R05AC</strain>
    </source>
</reference>